<dbReference type="AlphaFoldDB" id="A0A1G9SI27"/>
<dbReference type="GO" id="GO:0004222">
    <property type="term" value="F:metalloendopeptidase activity"/>
    <property type="evidence" value="ECO:0007669"/>
    <property type="project" value="TreeGrafter"/>
</dbReference>
<feature type="compositionally biased region" description="Pro residues" evidence="2">
    <location>
        <begin position="177"/>
        <end position="189"/>
    </location>
</feature>
<feature type="domain" description="M23ase beta-sheet core" evidence="4">
    <location>
        <begin position="292"/>
        <end position="386"/>
    </location>
</feature>
<proteinExistence type="predicted"/>
<feature type="compositionally biased region" description="Low complexity" evidence="2">
    <location>
        <begin position="84"/>
        <end position="98"/>
    </location>
</feature>
<feature type="region of interest" description="Disordered" evidence="2">
    <location>
        <begin position="1"/>
        <end position="49"/>
    </location>
</feature>
<dbReference type="SUPFAM" id="SSF51261">
    <property type="entry name" value="Duplicated hybrid motif"/>
    <property type="match status" value="1"/>
</dbReference>
<feature type="compositionally biased region" description="Pro residues" evidence="2">
    <location>
        <begin position="401"/>
        <end position="414"/>
    </location>
</feature>
<keyword evidence="3" id="KW-1133">Transmembrane helix</keyword>
<feature type="compositionally biased region" description="Low complexity" evidence="2">
    <location>
        <begin position="519"/>
        <end position="541"/>
    </location>
</feature>
<feature type="compositionally biased region" description="Polar residues" evidence="2">
    <location>
        <begin position="29"/>
        <end position="41"/>
    </location>
</feature>
<feature type="region of interest" description="Disordered" evidence="2">
    <location>
        <begin position="590"/>
        <end position="625"/>
    </location>
</feature>
<feature type="compositionally biased region" description="Basic residues" evidence="2">
    <location>
        <begin position="590"/>
        <end position="617"/>
    </location>
</feature>
<dbReference type="PANTHER" id="PTHR21666:SF289">
    <property type="entry name" value="L-ALA--D-GLU ENDOPEPTIDASE"/>
    <property type="match status" value="1"/>
</dbReference>
<dbReference type="InterPro" id="IPR050570">
    <property type="entry name" value="Cell_wall_metabolism_enzyme"/>
</dbReference>
<dbReference type="Pfam" id="PF01551">
    <property type="entry name" value="Peptidase_M23"/>
    <property type="match status" value="1"/>
</dbReference>
<dbReference type="Proteomes" id="UP000199202">
    <property type="component" value="Unassembled WGS sequence"/>
</dbReference>
<keyword evidence="6" id="KW-1185">Reference proteome</keyword>
<evidence type="ECO:0000256" key="3">
    <source>
        <dbReference type="SAM" id="Phobius"/>
    </source>
</evidence>
<evidence type="ECO:0000259" key="4">
    <source>
        <dbReference type="Pfam" id="PF01551"/>
    </source>
</evidence>
<dbReference type="EMBL" id="FNDJ01000041">
    <property type="protein sequence ID" value="SDM34957.1"/>
    <property type="molecule type" value="Genomic_DNA"/>
</dbReference>
<evidence type="ECO:0000256" key="1">
    <source>
        <dbReference type="ARBA" id="ARBA00022729"/>
    </source>
</evidence>
<keyword evidence="3" id="KW-0812">Transmembrane</keyword>
<dbReference type="STRING" id="633440.SAMN05421869_14170"/>
<feature type="compositionally biased region" description="Low complexity" evidence="2">
    <location>
        <begin position="469"/>
        <end position="500"/>
    </location>
</feature>
<evidence type="ECO:0000313" key="5">
    <source>
        <dbReference type="EMBL" id="SDM34957.1"/>
    </source>
</evidence>
<name>A0A1G9SI27_9ACTN</name>
<feature type="compositionally biased region" description="Polar residues" evidence="2">
    <location>
        <begin position="446"/>
        <end position="468"/>
    </location>
</feature>
<feature type="compositionally biased region" description="Pro residues" evidence="2">
    <location>
        <begin position="66"/>
        <end position="83"/>
    </location>
</feature>
<dbReference type="CDD" id="cd12797">
    <property type="entry name" value="M23_peptidase"/>
    <property type="match status" value="1"/>
</dbReference>
<feature type="transmembrane region" description="Helical" evidence="3">
    <location>
        <begin position="564"/>
        <end position="585"/>
    </location>
</feature>
<accession>A0A1G9SI27</accession>
<evidence type="ECO:0000256" key="2">
    <source>
        <dbReference type="SAM" id="MobiDB-lite"/>
    </source>
</evidence>
<feature type="region of interest" description="Disordered" evidence="2">
    <location>
        <begin position="65"/>
        <end position="261"/>
    </location>
</feature>
<protein>
    <submittedName>
        <fullName evidence="5">Peptidase family M23</fullName>
    </submittedName>
</protein>
<reference evidence="5 6" key="1">
    <citation type="submission" date="2016-10" db="EMBL/GenBank/DDBJ databases">
        <authorList>
            <person name="de Groot N.N."/>
        </authorList>
    </citation>
    <scope>NUCLEOTIDE SEQUENCE [LARGE SCALE GENOMIC DNA]</scope>
    <source>
        <strain evidence="5 6">CGMCC 4.6533</strain>
    </source>
</reference>
<dbReference type="InterPro" id="IPR016047">
    <property type="entry name" value="M23ase_b-sheet_dom"/>
</dbReference>
<feature type="region of interest" description="Disordered" evidence="2">
    <location>
        <begin position="401"/>
        <end position="561"/>
    </location>
</feature>
<feature type="compositionally biased region" description="Polar residues" evidence="2">
    <location>
        <begin position="107"/>
        <end position="118"/>
    </location>
</feature>
<evidence type="ECO:0000313" key="6">
    <source>
        <dbReference type="Proteomes" id="UP000199202"/>
    </source>
</evidence>
<feature type="compositionally biased region" description="Pro residues" evidence="2">
    <location>
        <begin position="8"/>
        <end position="21"/>
    </location>
</feature>
<sequence length="625" mass="66845">MNSTPTPTRTPPPNHPPPSTNPRPGTTTKSGLTPLPSTTKSALTPLPRTTSTALTTAILATFPLTLPTPPARASPQASHPPSPSHSSAPSHPSRSSSAVHTRPSPPTNYTQHPPSTDHPSAWHAWQPPLADHTKHPLLTAPEHRPPPDDQQPPLPTALTQPPPPASLLHQHASPNDPTQPPPSVGPPRHSPWDNHPGHPPPGGLIRDPTRSLTARPTEHPLLGHPTQHQQPVNGDKQRPPLGAHRRRHQSLSPGLRRQARDAQPLTWRWPLAGSRPRILRRFAPPPKPWLAGHRGIDLAAPTSTPVLAAGPGKVIFAGPVAGKGVISIDHPNGLRTTYLPVKPSVSRGQLVTAGTRLGVIEAAPTPHCQQSCLHWGLRRNTVYLDPLLLLAQAPIRLLPHWPPTAPTTPTPSPNRLPNQAPSASSNFTLTTPKGTHHPPALADMHTSPTSSAGTITHASLRSTPGSHQPSRSSTPTTTYTGLTPTTFNAQQSGTSSSQASKPLPPAPFLSINGKPPLATQQTTPRTPLSRTTSSTHTTSSSNKADRSTPTPTTHPIPPRSAEPLGTLALVLGVLLGNAVLAITALRLRRRSRTKQHSPRRGQHRKQRRRRRPRKHRPCTGATTDH</sequence>
<keyword evidence="3" id="KW-0472">Membrane</keyword>
<feature type="compositionally biased region" description="Pro residues" evidence="2">
    <location>
        <begin position="148"/>
        <end position="165"/>
    </location>
</feature>
<dbReference type="Gene3D" id="2.70.70.10">
    <property type="entry name" value="Glucose Permease (Domain IIA)"/>
    <property type="match status" value="1"/>
</dbReference>
<dbReference type="InterPro" id="IPR011055">
    <property type="entry name" value="Dup_hybrid_motif"/>
</dbReference>
<dbReference type="PANTHER" id="PTHR21666">
    <property type="entry name" value="PEPTIDASE-RELATED"/>
    <property type="match status" value="1"/>
</dbReference>
<keyword evidence="1" id="KW-0732">Signal</keyword>
<feature type="compositionally biased region" description="Polar residues" evidence="2">
    <location>
        <begin position="415"/>
        <end position="433"/>
    </location>
</feature>
<organism evidence="5 6">
    <name type="scientific">Nonomuraea jiangxiensis</name>
    <dbReference type="NCBI Taxonomy" id="633440"/>
    <lineage>
        <taxon>Bacteria</taxon>
        <taxon>Bacillati</taxon>
        <taxon>Actinomycetota</taxon>
        <taxon>Actinomycetes</taxon>
        <taxon>Streptosporangiales</taxon>
        <taxon>Streptosporangiaceae</taxon>
        <taxon>Nonomuraea</taxon>
    </lineage>
</organism>
<gene>
    <name evidence="5" type="ORF">SAMN05421869_14170</name>
</gene>